<dbReference type="InterPro" id="IPR000866">
    <property type="entry name" value="AhpC/TSA"/>
</dbReference>
<comment type="subcellular location">
    <subcellularLocation>
        <location evidence="1">Cell envelope</location>
    </subcellularLocation>
</comment>
<dbReference type="Pfam" id="PF00578">
    <property type="entry name" value="AhpC-TSA"/>
    <property type="match status" value="1"/>
</dbReference>
<dbReference type="PROSITE" id="PS51352">
    <property type="entry name" value="THIOREDOXIN_2"/>
    <property type="match status" value="1"/>
</dbReference>
<dbReference type="PANTHER" id="PTHR42852">
    <property type="entry name" value="THIOL:DISULFIDE INTERCHANGE PROTEIN DSBE"/>
    <property type="match status" value="1"/>
</dbReference>
<dbReference type="CDD" id="cd02966">
    <property type="entry name" value="TlpA_like_family"/>
    <property type="match status" value="1"/>
</dbReference>
<dbReference type="GO" id="GO:0016209">
    <property type="term" value="F:antioxidant activity"/>
    <property type="evidence" value="ECO:0007669"/>
    <property type="project" value="InterPro"/>
</dbReference>
<keyword evidence="4" id="KW-0676">Redox-active center</keyword>
<dbReference type="GO" id="GO:0030313">
    <property type="term" value="C:cell envelope"/>
    <property type="evidence" value="ECO:0007669"/>
    <property type="project" value="UniProtKB-SubCell"/>
</dbReference>
<dbReference type="EMBL" id="UOFO01000021">
    <property type="protein sequence ID" value="VAW83676.1"/>
    <property type="molecule type" value="Genomic_DNA"/>
</dbReference>
<dbReference type="GO" id="GO:0017004">
    <property type="term" value="P:cytochrome complex assembly"/>
    <property type="evidence" value="ECO:0007669"/>
    <property type="project" value="UniProtKB-KW"/>
</dbReference>
<dbReference type="InterPro" id="IPR036249">
    <property type="entry name" value="Thioredoxin-like_sf"/>
</dbReference>
<dbReference type="AlphaFoldDB" id="A0A3B0ZSS9"/>
<organism evidence="6">
    <name type="scientific">hydrothermal vent metagenome</name>
    <dbReference type="NCBI Taxonomy" id="652676"/>
    <lineage>
        <taxon>unclassified sequences</taxon>
        <taxon>metagenomes</taxon>
        <taxon>ecological metagenomes</taxon>
    </lineage>
</organism>
<protein>
    <recommendedName>
        <fullName evidence="5">Thioredoxin domain-containing protein</fullName>
    </recommendedName>
</protein>
<evidence type="ECO:0000313" key="6">
    <source>
        <dbReference type="EMBL" id="VAW83676.1"/>
    </source>
</evidence>
<evidence type="ECO:0000259" key="5">
    <source>
        <dbReference type="PROSITE" id="PS51352"/>
    </source>
</evidence>
<evidence type="ECO:0000256" key="1">
    <source>
        <dbReference type="ARBA" id="ARBA00004196"/>
    </source>
</evidence>
<keyword evidence="2" id="KW-0201">Cytochrome c-type biogenesis</keyword>
<evidence type="ECO:0000256" key="3">
    <source>
        <dbReference type="ARBA" id="ARBA00023157"/>
    </source>
</evidence>
<evidence type="ECO:0000256" key="2">
    <source>
        <dbReference type="ARBA" id="ARBA00022748"/>
    </source>
</evidence>
<dbReference type="InterPro" id="IPR013766">
    <property type="entry name" value="Thioredoxin_domain"/>
</dbReference>
<dbReference type="PANTHER" id="PTHR42852:SF6">
    <property type="entry name" value="THIOL:DISULFIDE INTERCHANGE PROTEIN DSBE"/>
    <property type="match status" value="1"/>
</dbReference>
<keyword evidence="3" id="KW-1015">Disulfide bond</keyword>
<dbReference type="Gene3D" id="3.40.30.10">
    <property type="entry name" value="Glutaredoxin"/>
    <property type="match status" value="1"/>
</dbReference>
<gene>
    <name evidence="6" type="ORF">MNBD_GAMMA16-1388</name>
</gene>
<dbReference type="InterPro" id="IPR050553">
    <property type="entry name" value="Thioredoxin_ResA/DsbE_sf"/>
</dbReference>
<accession>A0A3B0ZSS9</accession>
<dbReference type="SUPFAM" id="SSF52833">
    <property type="entry name" value="Thioredoxin-like"/>
    <property type="match status" value="1"/>
</dbReference>
<feature type="domain" description="Thioredoxin" evidence="5">
    <location>
        <begin position="49"/>
        <end position="190"/>
    </location>
</feature>
<evidence type="ECO:0000256" key="4">
    <source>
        <dbReference type="ARBA" id="ARBA00023284"/>
    </source>
</evidence>
<reference evidence="6" key="1">
    <citation type="submission" date="2018-06" db="EMBL/GenBank/DDBJ databases">
        <authorList>
            <person name="Zhirakovskaya E."/>
        </authorList>
    </citation>
    <scope>NUCLEOTIDE SEQUENCE</scope>
</reference>
<sequence length="190" mass="21343">MSPRLFFIACAIIVSSVFAGLYLPQDNDNPAQQTATINTAPAVQITTETNKLKMRPSFQLPDITGKIRHIKEWDNRIVVLNFWATWCQPCLHEIPAFNKLHTKYQDKGVTFLGIAANDKTEIERFTKILPISYPILIGGEFQTYEIAAEFGNIYSIIPYTVFIAANGQIHSIAAGLLSEQETENRIKALL</sequence>
<proteinExistence type="predicted"/>
<dbReference type="GO" id="GO:0016491">
    <property type="term" value="F:oxidoreductase activity"/>
    <property type="evidence" value="ECO:0007669"/>
    <property type="project" value="InterPro"/>
</dbReference>
<name>A0A3B0ZSS9_9ZZZZ</name>